<sequence>MIRINLLPVRQMKQKTRAIRHLVLSGAAIIAALVILLLGTGFLFAKVSGLEGDIKNLTARKKELQKTLDLIVELEKKKKLVEQQISIVHELQKKSQLTVHILDEIARATPHERMWLSSFSQNVSGLKVGGMALDNRTIATYLEELKKSSYLADVTLGSSALSKYGGRNLKKFSLSCSVTLPGTDDEASEEKGKK</sequence>
<name>A0A444J7D9_9BACT</name>
<accession>A0A444J7D9</accession>
<evidence type="ECO:0000313" key="4">
    <source>
        <dbReference type="EMBL" id="RWX50706.1"/>
    </source>
</evidence>
<proteinExistence type="predicted"/>
<protein>
    <submittedName>
        <fullName evidence="3">Type IV pilus assembly protein PilN</fullName>
    </submittedName>
</protein>
<dbReference type="EMBL" id="MTKQ01000036">
    <property type="protein sequence ID" value="RWX48995.1"/>
    <property type="molecule type" value="Genomic_DNA"/>
</dbReference>
<reference evidence="6 7" key="1">
    <citation type="submission" date="2017-01" db="EMBL/GenBank/DDBJ databases">
        <title>The cable genome- insights into the physiology and evolution of filamentous bacteria capable of sulfide oxidation via long distance electron transfer.</title>
        <authorList>
            <person name="Schreiber L."/>
            <person name="Bjerg J.T."/>
            <person name="Boggild A."/>
            <person name="Van De Vossenberg J."/>
            <person name="Meysman F."/>
            <person name="Nielsen L.P."/>
            <person name="Schramm A."/>
            <person name="Kjeldsen K.U."/>
        </authorList>
    </citation>
    <scope>NUCLEOTIDE SEQUENCE [LARGE SCALE GENOMIC DNA]</scope>
    <source>
        <strain evidence="3">A2</strain>
        <strain evidence="4">A3</strain>
        <strain evidence="5">A5</strain>
    </source>
</reference>
<evidence type="ECO:0000313" key="6">
    <source>
        <dbReference type="Proteomes" id="UP000286862"/>
    </source>
</evidence>
<dbReference type="PANTHER" id="PTHR40278">
    <property type="entry name" value="DNA UTILIZATION PROTEIN HOFN"/>
    <property type="match status" value="1"/>
</dbReference>
<dbReference type="Proteomes" id="UP000288892">
    <property type="component" value="Unassembled WGS sequence"/>
</dbReference>
<feature type="coiled-coil region" evidence="1">
    <location>
        <begin position="47"/>
        <end position="84"/>
    </location>
</feature>
<dbReference type="PANTHER" id="PTHR40278:SF2">
    <property type="entry name" value="TYPE IV PILUS INNER MEMBRANE COMPONENT PILN"/>
    <property type="match status" value="1"/>
</dbReference>
<dbReference type="EMBL" id="MTKR01000034">
    <property type="protein sequence ID" value="RWX50706.1"/>
    <property type="molecule type" value="Genomic_DNA"/>
</dbReference>
<keyword evidence="2" id="KW-0812">Transmembrane</keyword>
<evidence type="ECO:0000256" key="1">
    <source>
        <dbReference type="SAM" id="Coils"/>
    </source>
</evidence>
<dbReference type="Proteomes" id="UP000286862">
    <property type="component" value="Unassembled WGS sequence"/>
</dbReference>
<evidence type="ECO:0000313" key="8">
    <source>
        <dbReference type="Proteomes" id="UP000288892"/>
    </source>
</evidence>
<feature type="transmembrane region" description="Helical" evidence="2">
    <location>
        <begin position="21"/>
        <end position="45"/>
    </location>
</feature>
<organism evidence="3 6">
    <name type="scientific">Candidatus Electrothrix marina</name>
    <dbReference type="NCBI Taxonomy" id="1859130"/>
    <lineage>
        <taxon>Bacteria</taxon>
        <taxon>Pseudomonadati</taxon>
        <taxon>Thermodesulfobacteriota</taxon>
        <taxon>Desulfobulbia</taxon>
        <taxon>Desulfobulbales</taxon>
        <taxon>Desulfobulbaceae</taxon>
        <taxon>Candidatus Electrothrix</taxon>
    </lineage>
</organism>
<evidence type="ECO:0000313" key="3">
    <source>
        <dbReference type="EMBL" id="RWX48995.1"/>
    </source>
</evidence>
<dbReference type="EMBL" id="MTKS01000013">
    <property type="protein sequence ID" value="RWX52427.1"/>
    <property type="molecule type" value="Genomic_DNA"/>
</dbReference>
<evidence type="ECO:0000313" key="5">
    <source>
        <dbReference type="EMBL" id="RWX52427.1"/>
    </source>
</evidence>
<gene>
    <name evidence="3" type="ORF">VT99_10364</name>
    <name evidence="4" type="ORF">VU00_10343</name>
    <name evidence="5" type="ORF">VU01_101313</name>
</gene>
<keyword evidence="8" id="KW-1185">Reference proteome</keyword>
<evidence type="ECO:0000256" key="2">
    <source>
        <dbReference type="SAM" id="Phobius"/>
    </source>
</evidence>
<dbReference type="GO" id="GO:0043683">
    <property type="term" value="P:type IV pilus assembly"/>
    <property type="evidence" value="ECO:0007669"/>
    <property type="project" value="TreeGrafter"/>
</dbReference>
<dbReference type="GO" id="GO:0043107">
    <property type="term" value="P:type IV pilus-dependent motility"/>
    <property type="evidence" value="ECO:0007669"/>
    <property type="project" value="TreeGrafter"/>
</dbReference>
<dbReference type="Pfam" id="PF05137">
    <property type="entry name" value="PilN"/>
    <property type="match status" value="1"/>
</dbReference>
<evidence type="ECO:0000313" key="7">
    <source>
        <dbReference type="Proteomes" id="UP000287615"/>
    </source>
</evidence>
<dbReference type="AlphaFoldDB" id="A0A444J7D9"/>
<dbReference type="InterPro" id="IPR007813">
    <property type="entry name" value="PilN"/>
</dbReference>
<comment type="caution">
    <text evidence="3">The sequence shown here is derived from an EMBL/GenBank/DDBJ whole genome shotgun (WGS) entry which is preliminary data.</text>
</comment>
<keyword evidence="2" id="KW-1133">Transmembrane helix</keyword>
<dbReference type="Proteomes" id="UP000287615">
    <property type="component" value="Unassembled WGS sequence"/>
</dbReference>
<keyword evidence="2" id="KW-0472">Membrane</keyword>
<keyword evidence="1" id="KW-0175">Coiled coil</keyword>
<dbReference type="InterPro" id="IPR052534">
    <property type="entry name" value="Extracell_DNA_Util/SecSys_Comp"/>
</dbReference>